<protein>
    <submittedName>
        <fullName evidence="2">Uncharacterized protein</fullName>
    </submittedName>
</protein>
<dbReference type="EMBL" id="JANPWB010000012">
    <property type="protein sequence ID" value="KAJ1116387.1"/>
    <property type="molecule type" value="Genomic_DNA"/>
</dbReference>
<accession>A0AAV7NP12</accession>
<evidence type="ECO:0000313" key="2">
    <source>
        <dbReference type="EMBL" id="KAJ1116387.1"/>
    </source>
</evidence>
<feature type="compositionally biased region" description="Basic and acidic residues" evidence="1">
    <location>
        <begin position="25"/>
        <end position="39"/>
    </location>
</feature>
<feature type="compositionally biased region" description="Basic residues" evidence="1">
    <location>
        <begin position="150"/>
        <end position="160"/>
    </location>
</feature>
<feature type="region of interest" description="Disordered" evidence="1">
    <location>
        <begin position="1"/>
        <end position="93"/>
    </location>
</feature>
<name>A0AAV7NP12_PLEWA</name>
<comment type="caution">
    <text evidence="2">The sequence shown here is derived from an EMBL/GenBank/DDBJ whole genome shotgun (WGS) entry which is preliminary data.</text>
</comment>
<gene>
    <name evidence="2" type="ORF">NDU88_004601</name>
</gene>
<sequence length="167" mass="18042">MVVVISLEGAGRKTPGNRASPGRPSSERGRRAADRRTTRLDSGCGPGASRRSDQAARRELRPAAPPLAWSHSLEWRRGPRQEQSGWPANGGSRARASLLGRGARNNWRGLRALGVLPPADTFLLGACGVSTALIPLGPTREEPRRSTGVLRRRGGRRACRGSRLENR</sequence>
<evidence type="ECO:0000313" key="3">
    <source>
        <dbReference type="Proteomes" id="UP001066276"/>
    </source>
</evidence>
<keyword evidence="3" id="KW-1185">Reference proteome</keyword>
<organism evidence="2 3">
    <name type="scientific">Pleurodeles waltl</name>
    <name type="common">Iberian ribbed newt</name>
    <dbReference type="NCBI Taxonomy" id="8319"/>
    <lineage>
        <taxon>Eukaryota</taxon>
        <taxon>Metazoa</taxon>
        <taxon>Chordata</taxon>
        <taxon>Craniata</taxon>
        <taxon>Vertebrata</taxon>
        <taxon>Euteleostomi</taxon>
        <taxon>Amphibia</taxon>
        <taxon>Batrachia</taxon>
        <taxon>Caudata</taxon>
        <taxon>Salamandroidea</taxon>
        <taxon>Salamandridae</taxon>
        <taxon>Pleurodelinae</taxon>
        <taxon>Pleurodeles</taxon>
    </lineage>
</organism>
<feature type="region of interest" description="Disordered" evidence="1">
    <location>
        <begin position="138"/>
        <end position="167"/>
    </location>
</feature>
<proteinExistence type="predicted"/>
<reference evidence="2" key="1">
    <citation type="journal article" date="2022" name="bioRxiv">
        <title>Sequencing and chromosome-scale assembly of the giantPleurodeles waltlgenome.</title>
        <authorList>
            <person name="Brown T."/>
            <person name="Elewa A."/>
            <person name="Iarovenko S."/>
            <person name="Subramanian E."/>
            <person name="Araus A.J."/>
            <person name="Petzold A."/>
            <person name="Susuki M."/>
            <person name="Suzuki K.-i.T."/>
            <person name="Hayashi T."/>
            <person name="Toyoda A."/>
            <person name="Oliveira C."/>
            <person name="Osipova E."/>
            <person name="Leigh N.D."/>
            <person name="Simon A."/>
            <person name="Yun M.H."/>
        </authorList>
    </citation>
    <scope>NUCLEOTIDE SEQUENCE</scope>
    <source>
        <strain evidence="2">20211129_DDA</strain>
        <tissue evidence="2">Liver</tissue>
    </source>
</reference>
<feature type="compositionally biased region" description="Basic and acidic residues" evidence="1">
    <location>
        <begin position="50"/>
        <end position="61"/>
    </location>
</feature>
<dbReference type="Proteomes" id="UP001066276">
    <property type="component" value="Chromosome 8"/>
</dbReference>
<dbReference type="AlphaFoldDB" id="A0AAV7NP12"/>
<evidence type="ECO:0000256" key="1">
    <source>
        <dbReference type="SAM" id="MobiDB-lite"/>
    </source>
</evidence>